<accession>A0A939MKZ7</accession>
<evidence type="ECO:0000256" key="2">
    <source>
        <dbReference type="ARBA" id="ARBA00023015"/>
    </source>
</evidence>
<feature type="coiled-coil region" evidence="5">
    <location>
        <begin position="24"/>
        <end position="83"/>
    </location>
</feature>
<keyword evidence="5" id="KW-0175">Coiled coil</keyword>
<dbReference type="GO" id="GO:0032993">
    <property type="term" value="C:protein-DNA complex"/>
    <property type="evidence" value="ECO:0007669"/>
    <property type="project" value="TreeGrafter"/>
</dbReference>
<dbReference type="InterPro" id="IPR000847">
    <property type="entry name" value="LysR_HTH_N"/>
</dbReference>
<keyword evidence="4" id="KW-0804">Transcription</keyword>
<dbReference type="InterPro" id="IPR036390">
    <property type="entry name" value="WH_DNA-bd_sf"/>
</dbReference>
<sequence>MRINVSRLQYLLQISRSGGVLAAADAMKLTASAVSQQLRRLEAEVGVPLMDRRPDGILPTPAGRELIELAENVEREINEAALRVGAVSELPSGLVRFGGFQSFISAVLSPALPLWPSRLAGVRLEIAEVSQPALLRGLRAAEFDIIAIESDESEEATASGPGVQEVALFDDPWVLAAPAGTHAAMGVIDLDELRLPWLDVDAQTGAARAVSRVRKHLPRSATAPHRYTSHESALSLVAAGEGVALLPLLTTRERTLAGVELHELPGLGVRHVSLRYREGRKSNPVIGAVVEFIRTLVASGGALQDHSTS</sequence>
<evidence type="ECO:0000256" key="1">
    <source>
        <dbReference type="ARBA" id="ARBA00009437"/>
    </source>
</evidence>
<keyword evidence="2" id="KW-0805">Transcription regulation</keyword>
<dbReference type="PANTHER" id="PTHR30346:SF29">
    <property type="entry name" value="LYSR SUBSTRATE-BINDING"/>
    <property type="match status" value="1"/>
</dbReference>
<dbReference type="PROSITE" id="PS50931">
    <property type="entry name" value="HTH_LYSR"/>
    <property type="match status" value="1"/>
</dbReference>
<evidence type="ECO:0000259" key="6">
    <source>
        <dbReference type="PROSITE" id="PS50931"/>
    </source>
</evidence>
<dbReference type="GO" id="GO:0003677">
    <property type="term" value="F:DNA binding"/>
    <property type="evidence" value="ECO:0007669"/>
    <property type="project" value="UniProtKB-KW"/>
</dbReference>
<evidence type="ECO:0000313" key="8">
    <source>
        <dbReference type="Proteomes" id="UP000664382"/>
    </source>
</evidence>
<comment type="caution">
    <text evidence="7">The sequence shown here is derived from an EMBL/GenBank/DDBJ whole genome shotgun (WGS) entry which is preliminary data.</text>
</comment>
<evidence type="ECO:0000256" key="4">
    <source>
        <dbReference type="ARBA" id="ARBA00023163"/>
    </source>
</evidence>
<dbReference type="EMBL" id="JAGDYM010000001">
    <property type="protein sequence ID" value="MBO1900351.1"/>
    <property type="molecule type" value="Genomic_DNA"/>
</dbReference>
<dbReference type="Gene3D" id="1.10.10.10">
    <property type="entry name" value="Winged helix-like DNA-binding domain superfamily/Winged helix DNA-binding domain"/>
    <property type="match status" value="1"/>
</dbReference>
<dbReference type="AlphaFoldDB" id="A0A939MKZ7"/>
<dbReference type="InterPro" id="IPR036388">
    <property type="entry name" value="WH-like_DNA-bd_sf"/>
</dbReference>
<gene>
    <name evidence="7" type="ORF">J4H92_00115</name>
</gene>
<dbReference type="Proteomes" id="UP000664382">
    <property type="component" value="Unassembled WGS sequence"/>
</dbReference>
<proteinExistence type="inferred from homology"/>
<dbReference type="GO" id="GO:0003700">
    <property type="term" value="F:DNA-binding transcription factor activity"/>
    <property type="evidence" value="ECO:0007669"/>
    <property type="project" value="InterPro"/>
</dbReference>
<dbReference type="RefSeq" id="WP_208094999.1">
    <property type="nucleotide sequence ID" value="NZ_JAGDYM010000001.1"/>
</dbReference>
<evidence type="ECO:0000256" key="3">
    <source>
        <dbReference type="ARBA" id="ARBA00023125"/>
    </source>
</evidence>
<reference evidence="7" key="1">
    <citation type="submission" date="2021-03" db="EMBL/GenBank/DDBJ databases">
        <title>Leucobacter chromiisoli sp. nov., isolated from chromium-containing soil of chemical plant.</title>
        <authorList>
            <person name="Xu Z."/>
        </authorList>
    </citation>
    <scope>NUCLEOTIDE SEQUENCE</scope>
    <source>
        <strain evidence="7">S27</strain>
    </source>
</reference>
<protein>
    <submittedName>
        <fullName evidence="7">LysR family transcriptional regulator</fullName>
    </submittedName>
</protein>
<dbReference type="Pfam" id="PF03466">
    <property type="entry name" value="LysR_substrate"/>
    <property type="match status" value="1"/>
</dbReference>
<feature type="domain" description="HTH lysR-type" evidence="6">
    <location>
        <begin position="3"/>
        <end position="60"/>
    </location>
</feature>
<comment type="similarity">
    <text evidence="1">Belongs to the LysR transcriptional regulatory family.</text>
</comment>
<dbReference type="Pfam" id="PF00126">
    <property type="entry name" value="HTH_1"/>
    <property type="match status" value="1"/>
</dbReference>
<dbReference type="SUPFAM" id="SSF46785">
    <property type="entry name" value="Winged helix' DNA-binding domain"/>
    <property type="match status" value="1"/>
</dbReference>
<keyword evidence="3" id="KW-0238">DNA-binding</keyword>
<name>A0A939MKZ7_9MICO</name>
<dbReference type="InterPro" id="IPR005119">
    <property type="entry name" value="LysR_subst-bd"/>
</dbReference>
<dbReference type="Gene3D" id="3.40.190.10">
    <property type="entry name" value="Periplasmic binding protein-like II"/>
    <property type="match status" value="2"/>
</dbReference>
<keyword evidence="8" id="KW-1185">Reference proteome</keyword>
<dbReference type="SUPFAM" id="SSF53850">
    <property type="entry name" value="Periplasmic binding protein-like II"/>
    <property type="match status" value="1"/>
</dbReference>
<dbReference type="PANTHER" id="PTHR30346">
    <property type="entry name" value="TRANSCRIPTIONAL DUAL REGULATOR HCAR-RELATED"/>
    <property type="match status" value="1"/>
</dbReference>
<evidence type="ECO:0000313" key="7">
    <source>
        <dbReference type="EMBL" id="MBO1900351.1"/>
    </source>
</evidence>
<evidence type="ECO:0000256" key="5">
    <source>
        <dbReference type="SAM" id="Coils"/>
    </source>
</evidence>
<organism evidence="7 8">
    <name type="scientific">Leucobacter weissii</name>
    <dbReference type="NCBI Taxonomy" id="1983706"/>
    <lineage>
        <taxon>Bacteria</taxon>
        <taxon>Bacillati</taxon>
        <taxon>Actinomycetota</taxon>
        <taxon>Actinomycetes</taxon>
        <taxon>Micrococcales</taxon>
        <taxon>Microbacteriaceae</taxon>
        <taxon>Leucobacter</taxon>
    </lineage>
</organism>